<comment type="caution">
    <text evidence="11">The sequence shown here is derived from an EMBL/GenBank/DDBJ whole genome shotgun (WGS) entry which is preliminary data.</text>
</comment>
<accession>A0AA88Y155</accession>
<evidence type="ECO:0000256" key="4">
    <source>
        <dbReference type="ARBA" id="ARBA00022692"/>
    </source>
</evidence>
<feature type="transmembrane region" description="Helical" evidence="10">
    <location>
        <begin position="135"/>
        <end position="154"/>
    </location>
</feature>
<evidence type="ECO:0000256" key="2">
    <source>
        <dbReference type="ARBA" id="ARBA00022516"/>
    </source>
</evidence>
<keyword evidence="4 10" id="KW-0812">Transmembrane</keyword>
<evidence type="ECO:0000256" key="3">
    <source>
        <dbReference type="ARBA" id="ARBA00022679"/>
    </source>
</evidence>
<evidence type="ECO:0000313" key="11">
    <source>
        <dbReference type="EMBL" id="KAK3091815.1"/>
    </source>
</evidence>
<comment type="similarity">
    <text evidence="10">Belongs to the ELO family.</text>
</comment>
<comment type="subcellular location">
    <subcellularLocation>
        <location evidence="1">Membrane</location>
        <topology evidence="1">Multi-pass membrane protein</topology>
    </subcellularLocation>
</comment>
<keyword evidence="7 10" id="KW-0443">Lipid metabolism</keyword>
<keyword evidence="5 10" id="KW-0276">Fatty acid metabolism</keyword>
<dbReference type="GO" id="GO:0019367">
    <property type="term" value="P:fatty acid elongation, saturated fatty acid"/>
    <property type="evidence" value="ECO:0007669"/>
    <property type="project" value="TreeGrafter"/>
</dbReference>
<reference evidence="11" key="1">
    <citation type="submission" date="2019-08" db="EMBL/GenBank/DDBJ databases">
        <title>The improved chromosome-level genome for the pearl oyster Pinctada fucata martensii using PacBio sequencing and Hi-C.</title>
        <authorList>
            <person name="Zheng Z."/>
        </authorList>
    </citation>
    <scope>NUCLEOTIDE SEQUENCE</scope>
    <source>
        <strain evidence="11">ZZ-2019</strain>
        <tissue evidence="11">Adductor muscle</tissue>
    </source>
</reference>
<dbReference type="GO" id="GO:0030148">
    <property type="term" value="P:sphingolipid biosynthetic process"/>
    <property type="evidence" value="ECO:0007669"/>
    <property type="project" value="TreeGrafter"/>
</dbReference>
<feature type="transmembrane region" description="Helical" evidence="10">
    <location>
        <begin position="62"/>
        <end position="81"/>
    </location>
</feature>
<dbReference type="Proteomes" id="UP001186944">
    <property type="component" value="Unassembled WGS sequence"/>
</dbReference>
<proteinExistence type="inferred from homology"/>
<dbReference type="PROSITE" id="PS01188">
    <property type="entry name" value="ELO"/>
    <property type="match status" value="1"/>
</dbReference>
<dbReference type="EMBL" id="VSWD01000010">
    <property type="protein sequence ID" value="KAK3091815.1"/>
    <property type="molecule type" value="Genomic_DNA"/>
</dbReference>
<comment type="catalytic activity">
    <reaction evidence="10">
        <text>a very-long-chain acyl-CoA + malonyl-CoA + H(+) = a very-long-chain 3-oxoacyl-CoA + CO2 + CoA</text>
        <dbReference type="Rhea" id="RHEA:32727"/>
        <dbReference type="ChEBI" id="CHEBI:15378"/>
        <dbReference type="ChEBI" id="CHEBI:16526"/>
        <dbReference type="ChEBI" id="CHEBI:57287"/>
        <dbReference type="ChEBI" id="CHEBI:57384"/>
        <dbReference type="ChEBI" id="CHEBI:90725"/>
        <dbReference type="ChEBI" id="CHEBI:90736"/>
        <dbReference type="EC" id="2.3.1.199"/>
    </reaction>
</comment>
<feature type="transmembrane region" description="Helical" evidence="10">
    <location>
        <begin position="235"/>
        <end position="255"/>
    </location>
</feature>
<dbReference type="GO" id="GO:0034626">
    <property type="term" value="P:fatty acid elongation, polyunsaturated fatty acid"/>
    <property type="evidence" value="ECO:0007669"/>
    <property type="project" value="TreeGrafter"/>
</dbReference>
<keyword evidence="6 10" id="KW-1133">Transmembrane helix</keyword>
<evidence type="ECO:0000256" key="10">
    <source>
        <dbReference type="RuleBase" id="RU361115"/>
    </source>
</evidence>
<dbReference type="InterPro" id="IPR002076">
    <property type="entry name" value="ELO_fam"/>
</dbReference>
<dbReference type="PANTHER" id="PTHR11157">
    <property type="entry name" value="FATTY ACID ACYL TRANSFERASE-RELATED"/>
    <property type="match status" value="1"/>
</dbReference>
<name>A0AA88Y155_PINIB</name>
<dbReference type="GO" id="GO:0005789">
    <property type="term" value="C:endoplasmic reticulum membrane"/>
    <property type="evidence" value="ECO:0007669"/>
    <property type="project" value="TreeGrafter"/>
</dbReference>
<keyword evidence="2 10" id="KW-0444">Lipid biosynthesis</keyword>
<evidence type="ECO:0000256" key="1">
    <source>
        <dbReference type="ARBA" id="ARBA00004141"/>
    </source>
</evidence>
<feature type="transmembrane region" description="Helical" evidence="10">
    <location>
        <begin position="160"/>
        <end position="179"/>
    </location>
</feature>
<evidence type="ECO:0000313" key="12">
    <source>
        <dbReference type="Proteomes" id="UP001186944"/>
    </source>
</evidence>
<protein>
    <recommendedName>
        <fullName evidence="10">Elongation of very long chain fatty acids protein</fullName>
        <ecNumber evidence="10">2.3.1.199</ecNumber>
    </recommendedName>
    <alternativeName>
        <fullName evidence="10">Very-long-chain 3-oxoacyl-CoA synthase</fullName>
    </alternativeName>
</protein>
<keyword evidence="8 10" id="KW-0472">Membrane</keyword>
<dbReference type="Pfam" id="PF01151">
    <property type="entry name" value="ELO"/>
    <property type="match status" value="1"/>
</dbReference>
<gene>
    <name evidence="11" type="ORF">FSP39_022848</name>
</gene>
<feature type="transmembrane region" description="Helical" evidence="10">
    <location>
        <begin position="33"/>
        <end position="50"/>
    </location>
</feature>
<dbReference type="GO" id="GO:0034625">
    <property type="term" value="P:fatty acid elongation, monounsaturated fatty acid"/>
    <property type="evidence" value="ECO:0007669"/>
    <property type="project" value="TreeGrafter"/>
</dbReference>
<dbReference type="PANTHER" id="PTHR11157:SF17">
    <property type="entry name" value="ELONGATION OF VERY LONG CHAIN FATTY ACIDS PROTEIN 6"/>
    <property type="match status" value="1"/>
</dbReference>
<evidence type="ECO:0000256" key="7">
    <source>
        <dbReference type="ARBA" id="ARBA00023098"/>
    </source>
</evidence>
<evidence type="ECO:0000256" key="8">
    <source>
        <dbReference type="ARBA" id="ARBA00023136"/>
    </source>
</evidence>
<keyword evidence="9 10" id="KW-0275">Fatty acid biosynthesis</keyword>
<organism evidence="11 12">
    <name type="scientific">Pinctada imbricata</name>
    <name type="common">Atlantic pearl-oyster</name>
    <name type="synonym">Pinctada martensii</name>
    <dbReference type="NCBI Taxonomy" id="66713"/>
    <lineage>
        <taxon>Eukaryota</taxon>
        <taxon>Metazoa</taxon>
        <taxon>Spiralia</taxon>
        <taxon>Lophotrochozoa</taxon>
        <taxon>Mollusca</taxon>
        <taxon>Bivalvia</taxon>
        <taxon>Autobranchia</taxon>
        <taxon>Pteriomorphia</taxon>
        <taxon>Pterioida</taxon>
        <taxon>Pterioidea</taxon>
        <taxon>Pteriidae</taxon>
        <taxon>Pinctada</taxon>
    </lineage>
</organism>
<evidence type="ECO:0000256" key="9">
    <source>
        <dbReference type="ARBA" id="ARBA00023160"/>
    </source>
</evidence>
<keyword evidence="3 10" id="KW-0808">Transferase</keyword>
<dbReference type="GO" id="GO:0009922">
    <property type="term" value="F:fatty acid elongase activity"/>
    <property type="evidence" value="ECO:0007669"/>
    <property type="project" value="UniProtKB-EC"/>
</dbReference>
<feature type="transmembrane region" description="Helical" evidence="10">
    <location>
        <begin position="191"/>
        <end position="215"/>
    </location>
</feature>
<dbReference type="GO" id="GO:0042761">
    <property type="term" value="P:very long-chain fatty acid biosynthetic process"/>
    <property type="evidence" value="ECO:0007669"/>
    <property type="project" value="TreeGrafter"/>
</dbReference>
<evidence type="ECO:0000256" key="5">
    <source>
        <dbReference type="ARBA" id="ARBA00022832"/>
    </source>
</evidence>
<dbReference type="AlphaFoldDB" id="A0AA88Y155"/>
<dbReference type="InterPro" id="IPR030457">
    <property type="entry name" value="ELO_CS"/>
</dbReference>
<dbReference type="EC" id="2.3.1.199" evidence="10"/>
<evidence type="ECO:0000256" key="6">
    <source>
        <dbReference type="ARBA" id="ARBA00022989"/>
    </source>
</evidence>
<sequence>MATYNYSYTFSFEDNFSEPKFAQYMDKHWADSFIYAFVYVILVFGGKRYMEKRPKYELRPWLATWSGVLAVFSIFGAARTLPELIGVIQQNGLEYSVCIPSYLDSAAGLWACLFTVSKVYELGDTIFIVLRKQPLIFLHWYHHITVLVYVWYSYPDRTAAGRWFMVMNYVVHSIMYSYYTLRAMRYRLPRWVSMFITTLQLVQMIIGCSLNVWAYQIKQDGRFCRQSYENIRYSVMMYTSYFILFAHFFYTTYVVQKPRDVKKAE</sequence>
<keyword evidence="12" id="KW-1185">Reference proteome</keyword>